<dbReference type="Proteomes" id="UP001159405">
    <property type="component" value="Unassembled WGS sequence"/>
</dbReference>
<feature type="transmembrane region" description="Helical" evidence="1">
    <location>
        <begin position="347"/>
        <end position="365"/>
    </location>
</feature>
<keyword evidence="1" id="KW-0472">Membrane</keyword>
<feature type="transmembrane region" description="Helical" evidence="1">
    <location>
        <begin position="468"/>
        <end position="487"/>
    </location>
</feature>
<name>A0ABN8NUQ3_9CNID</name>
<reference evidence="2 3" key="1">
    <citation type="submission" date="2022-05" db="EMBL/GenBank/DDBJ databases">
        <authorList>
            <consortium name="Genoscope - CEA"/>
            <person name="William W."/>
        </authorList>
    </citation>
    <scope>NUCLEOTIDE SEQUENCE [LARGE SCALE GENOMIC DNA]</scope>
</reference>
<accession>A0ABN8NUQ3</accession>
<protein>
    <submittedName>
        <fullName evidence="2">Uncharacterized protein</fullName>
    </submittedName>
</protein>
<evidence type="ECO:0000313" key="3">
    <source>
        <dbReference type="Proteomes" id="UP001159405"/>
    </source>
</evidence>
<keyword evidence="3" id="KW-1185">Reference proteome</keyword>
<evidence type="ECO:0000256" key="1">
    <source>
        <dbReference type="SAM" id="Phobius"/>
    </source>
</evidence>
<feature type="non-terminal residue" evidence="2">
    <location>
        <position position="1"/>
    </location>
</feature>
<keyword evidence="1" id="KW-1133">Transmembrane helix</keyword>
<feature type="transmembrane region" description="Helical" evidence="1">
    <location>
        <begin position="371"/>
        <end position="393"/>
    </location>
</feature>
<dbReference type="EMBL" id="CALNXK010000031">
    <property type="protein sequence ID" value="CAH3117930.1"/>
    <property type="molecule type" value="Genomic_DNA"/>
</dbReference>
<feature type="transmembrane region" description="Helical" evidence="1">
    <location>
        <begin position="271"/>
        <end position="292"/>
    </location>
</feature>
<feature type="transmembrane region" description="Helical" evidence="1">
    <location>
        <begin position="724"/>
        <end position="745"/>
    </location>
</feature>
<proteinExistence type="predicted"/>
<sequence length="772" mass="91126">LKRNDQRISHTCLCQTLENQKILNAVMRWRLPFGSIFCLAFSLLLHGCHFASCSTLDICSAESCWASDQLCQFIWVNRAHMTEKIRDRLKYRPHKHFLRFKSPVYYLNTEGKWKQARDEFETWVSVADTHEYMLHFPHNFNVLSLGTMGIITDDFRGPGGKWNISGYCNDPCAKLMKPRCSLSWRDIQEFVANVTVNDKQDWNYICFQLDYDVNDVIRNPNTAIPDIFYYWRFLRQLFSKRPYLGKAISKNDFVHYKCFDKEGQLHKKELLMKYVVILIIAIILWLYSPLLIHFFPSSQPPPINCPVGRLDRKAFCPTYRSPVYLGRFLRYILCFYMEEKKGIKSRIRRFLFVSFSFLISFRMWYTSYQNYFVIFSLTFLVAALVPEFFSVYLKSDLPTHFLGLWKYPEGVFRESAQKKEYQFLAHCMLERIYLISDRRFWGMLIEESFKAPPAFFAKNWAELYKDHPLIEIGISVFFCVASFAFLITATLLYYLTPAFYFYKVLFLAIYTETIDNMKKAWHKQWDWRRYNVFLSAICFVHGVILAAFLVYLIVAVMFCCYLLAEVTMFTYIGAVLVPTMAFRYVLLVGSVSIVLYNIAKDLREYYDRVRDEIVKILENSDHLTRLNSDRTATNSQAFERKVHTNGALLTIELKNDPQPPKLILYRDHFATYLSRTLLDFCIEAYAPLRRQMMFITVEVFLMTFYVLTAMWIKNVFHKEKDINVIFTIAKTIGVYFVPNLLQFLAHRSHFGKKDNVLLSQCVHNAIIGFHVA</sequence>
<comment type="caution">
    <text evidence="2">The sequence shown here is derived from an EMBL/GenBank/DDBJ whole genome shotgun (WGS) entry which is preliminary data.</text>
</comment>
<feature type="transmembrane region" description="Helical" evidence="1">
    <location>
        <begin position="570"/>
        <end position="598"/>
    </location>
</feature>
<evidence type="ECO:0000313" key="2">
    <source>
        <dbReference type="EMBL" id="CAH3117930.1"/>
    </source>
</evidence>
<gene>
    <name evidence="2" type="ORF">PLOB_00026165</name>
</gene>
<feature type="transmembrane region" description="Helical" evidence="1">
    <location>
        <begin position="532"/>
        <end position="564"/>
    </location>
</feature>
<organism evidence="2 3">
    <name type="scientific">Porites lobata</name>
    <dbReference type="NCBI Taxonomy" id="104759"/>
    <lineage>
        <taxon>Eukaryota</taxon>
        <taxon>Metazoa</taxon>
        <taxon>Cnidaria</taxon>
        <taxon>Anthozoa</taxon>
        <taxon>Hexacorallia</taxon>
        <taxon>Scleractinia</taxon>
        <taxon>Fungiina</taxon>
        <taxon>Poritidae</taxon>
        <taxon>Porites</taxon>
    </lineage>
</organism>
<keyword evidence="1" id="KW-0812">Transmembrane</keyword>
<feature type="transmembrane region" description="Helical" evidence="1">
    <location>
        <begin position="692"/>
        <end position="712"/>
    </location>
</feature>